<feature type="region of interest" description="Disordered" evidence="1">
    <location>
        <begin position="1"/>
        <end position="133"/>
    </location>
</feature>
<feature type="compositionally biased region" description="Polar residues" evidence="1">
    <location>
        <begin position="75"/>
        <end position="88"/>
    </location>
</feature>
<evidence type="ECO:0000313" key="3">
    <source>
        <dbReference type="Proteomes" id="UP001457282"/>
    </source>
</evidence>
<dbReference type="Proteomes" id="UP001457282">
    <property type="component" value="Unassembled WGS sequence"/>
</dbReference>
<organism evidence="2 3">
    <name type="scientific">Rubus argutus</name>
    <name type="common">Southern blackberry</name>
    <dbReference type="NCBI Taxonomy" id="59490"/>
    <lineage>
        <taxon>Eukaryota</taxon>
        <taxon>Viridiplantae</taxon>
        <taxon>Streptophyta</taxon>
        <taxon>Embryophyta</taxon>
        <taxon>Tracheophyta</taxon>
        <taxon>Spermatophyta</taxon>
        <taxon>Magnoliopsida</taxon>
        <taxon>eudicotyledons</taxon>
        <taxon>Gunneridae</taxon>
        <taxon>Pentapetalae</taxon>
        <taxon>rosids</taxon>
        <taxon>fabids</taxon>
        <taxon>Rosales</taxon>
        <taxon>Rosaceae</taxon>
        <taxon>Rosoideae</taxon>
        <taxon>Rosoideae incertae sedis</taxon>
        <taxon>Rubus</taxon>
    </lineage>
</organism>
<accession>A0AAW1Y2B4</accession>
<reference evidence="2 3" key="1">
    <citation type="journal article" date="2023" name="G3 (Bethesda)">
        <title>A chromosome-length genome assembly and annotation of blackberry (Rubus argutus, cv. 'Hillquist').</title>
        <authorList>
            <person name="Bruna T."/>
            <person name="Aryal R."/>
            <person name="Dudchenko O."/>
            <person name="Sargent D.J."/>
            <person name="Mead D."/>
            <person name="Buti M."/>
            <person name="Cavallini A."/>
            <person name="Hytonen T."/>
            <person name="Andres J."/>
            <person name="Pham M."/>
            <person name="Weisz D."/>
            <person name="Mascagni F."/>
            <person name="Usai G."/>
            <person name="Natali L."/>
            <person name="Bassil N."/>
            <person name="Fernandez G.E."/>
            <person name="Lomsadze A."/>
            <person name="Armour M."/>
            <person name="Olukolu B."/>
            <person name="Poorten T."/>
            <person name="Britton C."/>
            <person name="Davik J."/>
            <person name="Ashrafi H."/>
            <person name="Aiden E.L."/>
            <person name="Borodovsky M."/>
            <person name="Worthington M."/>
        </authorList>
    </citation>
    <scope>NUCLEOTIDE SEQUENCE [LARGE SCALE GENOMIC DNA]</scope>
    <source>
        <strain evidence="2">PI 553951</strain>
    </source>
</reference>
<name>A0AAW1Y2B4_RUBAR</name>
<protein>
    <submittedName>
        <fullName evidence="2">Uncharacterized protein</fullName>
    </submittedName>
</protein>
<keyword evidence="3" id="KW-1185">Reference proteome</keyword>
<gene>
    <name evidence="2" type="ORF">M0R45_008793</name>
</gene>
<feature type="compositionally biased region" description="Low complexity" evidence="1">
    <location>
        <begin position="94"/>
        <end position="105"/>
    </location>
</feature>
<dbReference type="AlphaFoldDB" id="A0AAW1Y2B4"/>
<comment type="caution">
    <text evidence="2">The sequence shown here is derived from an EMBL/GenBank/DDBJ whole genome shotgun (WGS) entry which is preliminary data.</text>
</comment>
<evidence type="ECO:0000313" key="2">
    <source>
        <dbReference type="EMBL" id="KAK9943175.1"/>
    </source>
</evidence>
<dbReference type="EMBL" id="JBEDUW010000002">
    <property type="protein sequence ID" value="KAK9943175.1"/>
    <property type="molecule type" value="Genomic_DNA"/>
</dbReference>
<feature type="compositionally biased region" description="Pro residues" evidence="1">
    <location>
        <begin position="57"/>
        <end position="66"/>
    </location>
</feature>
<proteinExistence type="predicted"/>
<evidence type="ECO:0000256" key="1">
    <source>
        <dbReference type="SAM" id="MobiDB-lite"/>
    </source>
</evidence>
<sequence length="154" mass="17075">MPPKHSFQAAPLPSHHRRLFQPPPLTQTTPTNPSHTSTLSRADLPRAHQLPESPGLEPNPPSPLPQIPILHQPNHQTVHSQSKITQSAREPAHQQTNTSNTISQQPNLHSHTMAKPVNLHHQPPSLPTKSPTAHCPIHLAAALMEEERMNRSEQ</sequence>